<feature type="binding site" evidence="3">
    <location>
        <begin position="455"/>
        <end position="456"/>
    </location>
    <ligand>
        <name>L-glutamate</name>
        <dbReference type="ChEBI" id="CHEBI:29985"/>
    </ligand>
</feature>
<evidence type="ECO:0000256" key="4">
    <source>
        <dbReference type="SAM" id="Phobius"/>
    </source>
</evidence>
<dbReference type="Gene3D" id="1.10.246.130">
    <property type="match status" value="1"/>
</dbReference>
<keyword evidence="4" id="KW-0472">Membrane</keyword>
<reference evidence="5" key="1">
    <citation type="submission" date="2022-01" db="EMBL/GenBank/DDBJ databases">
        <authorList>
            <person name="King R."/>
        </authorList>
    </citation>
    <scope>NUCLEOTIDE SEQUENCE</scope>
</reference>
<dbReference type="Proteomes" id="UP001153636">
    <property type="component" value="Chromosome 6"/>
</dbReference>
<dbReference type="InterPro" id="IPR029055">
    <property type="entry name" value="Ntn_hydrolases_N"/>
</dbReference>
<dbReference type="NCBIfam" id="TIGR00066">
    <property type="entry name" value="g_glut_trans"/>
    <property type="match status" value="1"/>
</dbReference>
<dbReference type="Gene3D" id="3.60.20.40">
    <property type="match status" value="1"/>
</dbReference>
<feature type="binding site" evidence="3">
    <location>
        <position position="478"/>
    </location>
    <ligand>
        <name>L-glutamate</name>
        <dbReference type="ChEBI" id="CHEBI:29985"/>
    </ligand>
</feature>
<dbReference type="FunFam" id="3.60.20.40:FF:000001">
    <property type="entry name" value="Gamma-glutamyltranspeptidase 1"/>
    <property type="match status" value="1"/>
</dbReference>
<feature type="transmembrane region" description="Helical" evidence="4">
    <location>
        <begin position="12"/>
        <end position="33"/>
    </location>
</feature>
<feature type="binding site" evidence="3">
    <location>
        <position position="110"/>
    </location>
    <ligand>
        <name>L-glutamate</name>
        <dbReference type="ChEBI" id="CHEBI:29985"/>
    </ligand>
</feature>
<dbReference type="SUPFAM" id="SSF56235">
    <property type="entry name" value="N-terminal nucleophile aminohydrolases (Ntn hydrolases)"/>
    <property type="match status" value="1"/>
</dbReference>
<dbReference type="AlphaFoldDB" id="A0A9P0D717"/>
<keyword evidence="4" id="KW-1133">Transmembrane helix</keyword>
<protein>
    <recommendedName>
        <fullName evidence="7">Gamma-glutamyl transpeptidase</fullName>
    </recommendedName>
</protein>
<dbReference type="Pfam" id="PF01019">
    <property type="entry name" value="G_glu_transpept"/>
    <property type="match status" value="1"/>
</dbReference>
<dbReference type="GO" id="GO:0036374">
    <property type="term" value="F:glutathione hydrolase activity"/>
    <property type="evidence" value="ECO:0007669"/>
    <property type="project" value="InterPro"/>
</dbReference>
<gene>
    <name evidence="5" type="ORF">PSYICH_LOCUS13003</name>
</gene>
<evidence type="ECO:0000256" key="1">
    <source>
        <dbReference type="ARBA" id="ARBA00084097"/>
    </source>
</evidence>
<keyword evidence="1" id="KW-1202">Platelet aggregation activating toxin</keyword>
<dbReference type="GO" id="GO:0005886">
    <property type="term" value="C:plasma membrane"/>
    <property type="evidence" value="ECO:0007669"/>
    <property type="project" value="TreeGrafter"/>
</dbReference>
<dbReference type="PRINTS" id="PR01210">
    <property type="entry name" value="GGTRANSPTASE"/>
</dbReference>
<dbReference type="OrthoDB" id="1081007at2759"/>
<keyword evidence="1" id="KW-1199">Hemostasis impairing toxin</keyword>
<dbReference type="FunFam" id="1.10.246.130:FF:000001">
    <property type="entry name" value="Gamma-glutamyltransferase 5 isoform 1"/>
    <property type="match status" value="1"/>
</dbReference>
<evidence type="ECO:0000313" key="5">
    <source>
        <dbReference type="EMBL" id="CAH1112676.1"/>
    </source>
</evidence>
<dbReference type="PANTHER" id="PTHR11686:SF72">
    <property type="entry name" value="GAMMA-GLUTAMYL TRANSPEPTIDASE, ISOFORM A"/>
    <property type="match status" value="1"/>
</dbReference>
<dbReference type="GO" id="GO:0006751">
    <property type="term" value="P:glutathione catabolic process"/>
    <property type="evidence" value="ECO:0007669"/>
    <property type="project" value="InterPro"/>
</dbReference>
<name>A0A9P0D717_9CUCU</name>
<dbReference type="InterPro" id="IPR043137">
    <property type="entry name" value="GGT_ssub_C"/>
</dbReference>
<organism evidence="5 6">
    <name type="scientific">Psylliodes chrysocephalus</name>
    <dbReference type="NCBI Taxonomy" id="3402493"/>
    <lineage>
        <taxon>Eukaryota</taxon>
        <taxon>Metazoa</taxon>
        <taxon>Ecdysozoa</taxon>
        <taxon>Arthropoda</taxon>
        <taxon>Hexapoda</taxon>
        <taxon>Insecta</taxon>
        <taxon>Pterygota</taxon>
        <taxon>Neoptera</taxon>
        <taxon>Endopterygota</taxon>
        <taxon>Coleoptera</taxon>
        <taxon>Polyphaga</taxon>
        <taxon>Cucujiformia</taxon>
        <taxon>Chrysomeloidea</taxon>
        <taxon>Chrysomelidae</taxon>
        <taxon>Galerucinae</taxon>
        <taxon>Alticini</taxon>
        <taxon>Psylliodes</taxon>
    </lineage>
</organism>
<dbReference type="EMBL" id="OV651818">
    <property type="protein sequence ID" value="CAH1112676.1"/>
    <property type="molecule type" value="Genomic_DNA"/>
</dbReference>
<dbReference type="PANTHER" id="PTHR11686">
    <property type="entry name" value="GAMMA GLUTAMYL TRANSPEPTIDASE"/>
    <property type="match status" value="1"/>
</dbReference>
<proteinExistence type="predicted"/>
<feature type="active site" description="Nucleophile" evidence="2">
    <location>
        <position position="385"/>
    </location>
</feature>
<keyword evidence="1" id="KW-0800">Toxin</keyword>
<feature type="binding site" evidence="3">
    <location>
        <begin position="403"/>
        <end position="405"/>
    </location>
    <ligand>
        <name>L-glutamate</name>
        <dbReference type="ChEBI" id="CHEBI:29985"/>
    </ligand>
</feature>
<accession>A0A9P0D717</accession>
<feature type="binding site" evidence="3">
    <location>
        <position position="427"/>
    </location>
    <ligand>
        <name>L-glutamate</name>
        <dbReference type="ChEBI" id="CHEBI:29985"/>
    </ligand>
</feature>
<evidence type="ECO:0008006" key="7">
    <source>
        <dbReference type="Google" id="ProtNLM"/>
    </source>
</evidence>
<evidence type="ECO:0000313" key="6">
    <source>
        <dbReference type="Proteomes" id="UP001153636"/>
    </source>
</evidence>
<evidence type="ECO:0000256" key="2">
    <source>
        <dbReference type="PIRSR" id="PIRSR600101-1"/>
    </source>
</evidence>
<evidence type="ECO:0000256" key="3">
    <source>
        <dbReference type="PIRSR" id="PIRSR600101-2"/>
    </source>
</evidence>
<dbReference type="InterPro" id="IPR043138">
    <property type="entry name" value="GGT_lsub"/>
</dbReference>
<dbReference type="InterPro" id="IPR000101">
    <property type="entry name" value="GGT_peptidase"/>
</dbReference>
<keyword evidence="6" id="KW-1185">Reference proteome</keyword>
<sequence length="580" mass="64062">MRINRRKKSAKILALGALVLVAIVVVVITLVVISTKKKEERRLGAVVSSGHGCAEIGVATMKKGGNAVDAAIATMFCEGVAMSESTGLGGGFFLVLYNKTTGETWALDARETAPGAAAEDMYVGKPANASLRGGSSVAVPGELRGYWELYKRFGGGLPWKDLVQPTLDICKNGQFVTEFLETRFKIRKELLYNDPTMRDTFFHKNSKEYYKSGEYLKRPRMARTLEIIAREGGDALHNGSLTKGFVEDIRDKGGFITEKDMNNYKPIWKRPVQTMIDQNYTVISSPLPASGIILNYILNILSNFIDFNQPYSIETNQRIIESFKFGYAKRTEFADPDFFDFTELVNNMSSPAYAAATRKLIKDNQTFQDPLYYGATTNFQEDHGTSHISVLSPQGDAVSVTGTINFIWGAGFQSNSTGIILNDSMDDFSQPETTNGFGLPPARVNFIKPGKRPMSSMTPAIVLDENKNVVMVPGGAGGSKITTALAQTIIKHLWFKMDLNTSINERRLHHQLVPMKIIYEEEFRTKAKDLVEGLAKIGHKYDFTDDYGFASIVAISRNSSTGHTEAVSDARRPGSVAYDN</sequence>
<keyword evidence="4" id="KW-0812">Transmembrane</keyword>